<dbReference type="Proteomes" id="UP000317043">
    <property type="component" value="Unassembled WGS sequence"/>
</dbReference>
<protein>
    <submittedName>
        <fullName evidence="1">Uncharacterized protein</fullName>
    </submittedName>
</protein>
<evidence type="ECO:0000313" key="2">
    <source>
        <dbReference type="Proteomes" id="UP000317043"/>
    </source>
</evidence>
<reference evidence="1 2" key="1">
    <citation type="submission" date="2019-06" db="EMBL/GenBank/DDBJ databases">
        <title>Sequencing the genomes of 1000 actinobacteria strains.</title>
        <authorList>
            <person name="Klenk H.-P."/>
        </authorList>
    </citation>
    <scope>NUCLEOTIDE SEQUENCE [LARGE SCALE GENOMIC DNA]</scope>
    <source>
        <strain evidence="1 2">DSM 45928</strain>
    </source>
</reference>
<dbReference type="EMBL" id="VFOW01000001">
    <property type="protein sequence ID" value="TQL74849.1"/>
    <property type="molecule type" value="Genomic_DNA"/>
</dbReference>
<dbReference type="AlphaFoldDB" id="A0A543AQL2"/>
<comment type="caution">
    <text evidence="1">The sequence shown here is derived from an EMBL/GenBank/DDBJ whole genome shotgun (WGS) entry which is preliminary data.</text>
</comment>
<organism evidence="1 2">
    <name type="scientific">Stackebrandtia endophytica</name>
    <dbReference type="NCBI Taxonomy" id="1496996"/>
    <lineage>
        <taxon>Bacteria</taxon>
        <taxon>Bacillati</taxon>
        <taxon>Actinomycetota</taxon>
        <taxon>Actinomycetes</taxon>
        <taxon>Glycomycetales</taxon>
        <taxon>Glycomycetaceae</taxon>
        <taxon>Stackebrandtia</taxon>
    </lineage>
</organism>
<keyword evidence="2" id="KW-1185">Reference proteome</keyword>
<accession>A0A543AQL2</accession>
<proteinExistence type="predicted"/>
<dbReference type="RefSeq" id="WP_142034265.1">
    <property type="nucleotide sequence ID" value="NZ_JBHTGS010000002.1"/>
</dbReference>
<dbReference type="OrthoDB" id="4548535at2"/>
<evidence type="ECO:0000313" key="1">
    <source>
        <dbReference type="EMBL" id="TQL74849.1"/>
    </source>
</evidence>
<sequence length="108" mass="11952">MTGRLVGTWSSEASGLYYSSFEDETLTFCSDGGGEYEFARPGHRSRRAFRWRSLAPDRIELTWTDTVESVELTVGIADEDTPLAGPVLMLRVSPAVEFAEEFGRLPSG</sequence>
<gene>
    <name evidence="1" type="ORF">FB566_0338</name>
</gene>
<name>A0A543AQL2_9ACTN</name>
<dbReference type="InParanoid" id="A0A543AQL2"/>